<dbReference type="Proteomes" id="UP001589747">
    <property type="component" value="Unassembled WGS sequence"/>
</dbReference>
<proteinExistence type="predicted"/>
<dbReference type="RefSeq" id="WP_377491837.1">
    <property type="nucleotide sequence ID" value="NZ_JBHMDO010000012.1"/>
</dbReference>
<organism evidence="1 2">
    <name type="scientific">Paenibacillus aurantiacus</name>
    <dbReference type="NCBI Taxonomy" id="1936118"/>
    <lineage>
        <taxon>Bacteria</taxon>
        <taxon>Bacillati</taxon>
        <taxon>Bacillota</taxon>
        <taxon>Bacilli</taxon>
        <taxon>Bacillales</taxon>
        <taxon>Paenibacillaceae</taxon>
        <taxon>Paenibacillus</taxon>
    </lineage>
</organism>
<comment type="caution">
    <text evidence="1">The sequence shown here is derived from an EMBL/GenBank/DDBJ whole genome shotgun (WGS) entry which is preliminary data.</text>
</comment>
<gene>
    <name evidence="1" type="ORF">ACFFSY_06805</name>
</gene>
<evidence type="ECO:0000313" key="1">
    <source>
        <dbReference type="EMBL" id="MFB9325631.1"/>
    </source>
</evidence>
<accession>A0ABV5KM15</accession>
<protein>
    <submittedName>
        <fullName evidence="1">Uncharacterized protein</fullName>
    </submittedName>
</protein>
<keyword evidence="2" id="KW-1185">Reference proteome</keyword>
<name>A0ABV5KM15_9BACL</name>
<sequence length="67" mass="7800">MKIQLSCGAGFFCAGVHRRIMQVTEMVMEQFGLPQHWNPNGDNGPERYIEAQIWNECVIREFWQSPS</sequence>
<dbReference type="EMBL" id="JBHMDO010000012">
    <property type="protein sequence ID" value="MFB9325631.1"/>
    <property type="molecule type" value="Genomic_DNA"/>
</dbReference>
<evidence type="ECO:0000313" key="2">
    <source>
        <dbReference type="Proteomes" id="UP001589747"/>
    </source>
</evidence>
<reference evidence="1 2" key="1">
    <citation type="submission" date="2024-09" db="EMBL/GenBank/DDBJ databases">
        <authorList>
            <person name="Sun Q."/>
            <person name="Mori K."/>
        </authorList>
    </citation>
    <scope>NUCLEOTIDE SEQUENCE [LARGE SCALE GENOMIC DNA]</scope>
    <source>
        <strain evidence="1 2">TISTR 2452</strain>
    </source>
</reference>